<proteinExistence type="predicted"/>
<comment type="caution">
    <text evidence="1">The sequence shown here is derived from an EMBL/GenBank/DDBJ whole genome shotgun (WGS) entry which is preliminary data.</text>
</comment>
<protein>
    <recommendedName>
        <fullName evidence="2">Replication protein</fullName>
    </recommendedName>
</protein>
<gene>
    <name evidence="1" type="ORF">LCGC14_3087070</name>
</gene>
<organism evidence="1">
    <name type="scientific">marine sediment metagenome</name>
    <dbReference type="NCBI Taxonomy" id="412755"/>
    <lineage>
        <taxon>unclassified sequences</taxon>
        <taxon>metagenomes</taxon>
        <taxon>ecological metagenomes</taxon>
    </lineage>
</organism>
<name>A0A0F8WBI4_9ZZZZ</name>
<dbReference type="EMBL" id="LAZR01066112">
    <property type="protein sequence ID" value="KKK54207.1"/>
    <property type="molecule type" value="Genomic_DNA"/>
</dbReference>
<dbReference type="AlphaFoldDB" id="A0A0F8WBI4"/>
<evidence type="ECO:0000313" key="1">
    <source>
        <dbReference type="EMBL" id="KKK54207.1"/>
    </source>
</evidence>
<reference evidence="1" key="1">
    <citation type="journal article" date="2015" name="Nature">
        <title>Complex archaea that bridge the gap between prokaryotes and eukaryotes.</title>
        <authorList>
            <person name="Spang A."/>
            <person name="Saw J.H."/>
            <person name="Jorgensen S.L."/>
            <person name="Zaremba-Niedzwiedzka K."/>
            <person name="Martijn J."/>
            <person name="Lind A.E."/>
            <person name="van Eijk R."/>
            <person name="Schleper C."/>
            <person name="Guy L."/>
            <person name="Ettema T.J."/>
        </authorList>
    </citation>
    <scope>NUCLEOTIDE SEQUENCE</scope>
</reference>
<evidence type="ECO:0008006" key="2">
    <source>
        <dbReference type="Google" id="ProtNLM"/>
    </source>
</evidence>
<accession>A0A0F8WBI4</accession>
<sequence length="192" mass="22184">MICDVRKILHGAIWFFQVVRSPKSDQWHPHLHMVVDSGWFPRDLISDTWLAVTGNSKIVNIKVIRDEKKVAAYVARYCSRPCNLENLSDGDRIELVLAMHGRRLCGSFGTAKSLKLRQPDKPDIKKWQKIGNWSTVVNLKDMNKFAKMIWECWIEGDPIPPGIDLNAFDAFIDDPFRYDDCTWNLMIHPGET</sequence>